<reference evidence="2" key="1">
    <citation type="submission" date="2024-10" db="EMBL/GenBank/DDBJ databases">
        <authorList>
            <person name="Ryan C."/>
        </authorList>
    </citation>
    <scope>NUCLEOTIDE SEQUENCE [LARGE SCALE GENOMIC DNA]</scope>
</reference>
<dbReference type="PANTHER" id="PTHR32133:SF134">
    <property type="entry name" value="OS05G0320100 PROTEIN"/>
    <property type="match status" value="1"/>
</dbReference>
<proteinExistence type="predicted"/>
<dbReference type="Proteomes" id="UP001497457">
    <property type="component" value="Chromosome 29rd"/>
</dbReference>
<dbReference type="AlphaFoldDB" id="A0ABC9CBU3"/>
<sequence>MTEGSMRRRSRPRSAPATLPDDDDILREILLRLPPLPSSLPRASLVSKRWLRLISDPGFLRRFRAFHCRQPPPLLGIFQSDFFCPFFTPTLDPPDRIPTARLYLPLPRDERWNFRDLRRVAFPPGFGTESNDIVRSAAVLCGDGHARRHHSRPFKLILLRTDDVLLDPNARAFAFFYDSETGVWGGLISASIKAPIHTLRPNILVGDSVFWLLHGYGKNGILEFDLGRQSLAEISTPVGDDASQLQILRMENNGLGIATLSDLSMQVWEREISSVNVATWILQKTIQLDKLLLLRSPEERARAVILGYDEDGHAMFICTTIGVFMIKLKSMEFRNLFETNVITAYHPYTSFYTTVISYIGKGVGIGDAEAKTLNHS</sequence>
<gene>
    <name evidence="2" type="ORF">URODEC1_LOCUS74227</name>
</gene>
<dbReference type="SUPFAM" id="SSF81383">
    <property type="entry name" value="F-box domain"/>
    <property type="match status" value="1"/>
</dbReference>
<protein>
    <recommendedName>
        <fullName evidence="1">F-box domain-containing protein</fullName>
    </recommendedName>
</protein>
<feature type="domain" description="F-box" evidence="1">
    <location>
        <begin position="23"/>
        <end position="61"/>
    </location>
</feature>
<dbReference type="EMBL" id="OZ075139">
    <property type="protein sequence ID" value="CAL5018443.1"/>
    <property type="molecule type" value="Genomic_DNA"/>
</dbReference>
<dbReference type="Pfam" id="PF00646">
    <property type="entry name" value="F-box"/>
    <property type="match status" value="1"/>
</dbReference>
<accession>A0ABC9CBU3</accession>
<keyword evidence="3" id="KW-1185">Reference proteome</keyword>
<dbReference type="InterPro" id="IPR036047">
    <property type="entry name" value="F-box-like_dom_sf"/>
</dbReference>
<dbReference type="InterPro" id="IPR001810">
    <property type="entry name" value="F-box_dom"/>
</dbReference>
<organism evidence="2 3">
    <name type="scientific">Urochloa decumbens</name>
    <dbReference type="NCBI Taxonomy" id="240449"/>
    <lineage>
        <taxon>Eukaryota</taxon>
        <taxon>Viridiplantae</taxon>
        <taxon>Streptophyta</taxon>
        <taxon>Embryophyta</taxon>
        <taxon>Tracheophyta</taxon>
        <taxon>Spermatophyta</taxon>
        <taxon>Magnoliopsida</taxon>
        <taxon>Liliopsida</taxon>
        <taxon>Poales</taxon>
        <taxon>Poaceae</taxon>
        <taxon>PACMAD clade</taxon>
        <taxon>Panicoideae</taxon>
        <taxon>Panicodae</taxon>
        <taxon>Paniceae</taxon>
        <taxon>Melinidinae</taxon>
        <taxon>Urochloa</taxon>
    </lineage>
</organism>
<dbReference type="PANTHER" id="PTHR32133">
    <property type="entry name" value="OS07G0120400 PROTEIN"/>
    <property type="match status" value="1"/>
</dbReference>
<dbReference type="Gene3D" id="1.20.1280.50">
    <property type="match status" value="1"/>
</dbReference>
<name>A0ABC9CBU3_9POAL</name>
<evidence type="ECO:0000259" key="1">
    <source>
        <dbReference type="Pfam" id="PF00646"/>
    </source>
</evidence>
<evidence type="ECO:0000313" key="3">
    <source>
        <dbReference type="Proteomes" id="UP001497457"/>
    </source>
</evidence>
<evidence type="ECO:0000313" key="2">
    <source>
        <dbReference type="EMBL" id="CAL5018443.1"/>
    </source>
</evidence>